<accession>A0A9J7A0M0</accession>
<dbReference type="InterPro" id="IPR018490">
    <property type="entry name" value="cNMP-bd_dom_sf"/>
</dbReference>
<feature type="transmembrane region" description="Helical" evidence="6">
    <location>
        <begin position="385"/>
        <end position="402"/>
    </location>
</feature>
<feature type="transmembrane region" description="Helical" evidence="6">
    <location>
        <begin position="409"/>
        <end position="430"/>
    </location>
</feature>
<dbReference type="PROSITE" id="PS50042">
    <property type="entry name" value="CNMP_BINDING_3"/>
    <property type="match status" value="1"/>
</dbReference>
<dbReference type="RefSeq" id="WP_050799341.1">
    <property type="nucleotide sequence ID" value="NZ_CP090569.1"/>
</dbReference>
<evidence type="ECO:0000256" key="5">
    <source>
        <dbReference type="ARBA" id="ARBA00023136"/>
    </source>
</evidence>
<evidence type="ECO:0000313" key="10">
    <source>
        <dbReference type="Proteomes" id="UP001056649"/>
    </source>
</evidence>
<keyword evidence="3 6" id="KW-0812">Transmembrane</keyword>
<evidence type="ECO:0000259" key="7">
    <source>
        <dbReference type="PROSITE" id="PS50042"/>
    </source>
</evidence>
<dbReference type="AlphaFoldDB" id="A0A9J7A0M0"/>
<keyword evidence="5 6" id="KW-0472">Membrane</keyword>
<feature type="domain" description="SSD" evidence="8">
    <location>
        <begin position="97"/>
        <end position="150"/>
    </location>
</feature>
<gene>
    <name evidence="9" type="ORF">L0Y14_05565</name>
</gene>
<feature type="transmembrane region" description="Helical" evidence="6">
    <location>
        <begin position="95"/>
        <end position="116"/>
    </location>
</feature>
<dbReference type="Proteomes" id="UP001056649">
    <property type="component" value="Chromosome"/>
</dbReference>
<keyword evidence="4 6" id="KW-1133">Transmembrane helix</keyword>
<dbReference type="CDD" id="cd00038">
    <property type="entry name" value="CAP_ED"/>
    <property type="match status" value="1"/>
</dbReference>
<feature type="transmembrane region" description="Helical" evidence="6">
    <location>
        <begin position="481"/>
        <end position="502"/>
    </location>
</feature>
<dbReference type="SUPFAM" id="SSF82866">
    <property type="entry name" value="Multidrug efflux transporter AcrB transmembrane domain"/>
    <property type="match status" value="2"/>
</dbReference>
<feature type="transmembrane region" description="Helical" evidence="6">
    <location>
        <begin position="185"/>
        <end position="203"/>
    </location>
</feature>
<dbReference type="PROSITE" id="PS50156">
    <property type="entry name" value="SSD"/>
    <property type="match status" value="2"/>
</dbReference>
<feature type="transmembrane region" description="Helical" evidence="6">
    <location>
        <begin position="508"/>
        <end position="531"/>
    </location>
</feature>
<evidence type="ECO:0000256" key="6">
    <source>
        <dbReference type="SAM" id="Phobius"/>
    </source>
</evidence>
<dbReference type="GO" id="GO:0005886">
    <property type="term" value="C:plasma membrane"/>
    <property type="evidence" value="ECO:0007669"/>
    <property type="project" value="UniProtKB-SubCell"/>
</dbReference>
<dbReference type="Pfam" id="PF03176">
    <property type="entry name" value="MMPL"/>
    <property type="match status" value="2"/>
</dbReference>
<evidence type="ECO:0000256" key="3">
    <source>
        <dbReference type="ARBA" id="ARBA00022692"/>
    </source>
</evidence>
<dbReference type="InterPro" id="IPR050545">
    <property type="entry name" value="Mycobact_MmpL"/>
</dbReference>
<evidence type="ECO:0000256" key="2">
    <source>
        <dbReference type="ARBA" id="ARBA00022475"/>
    </source>
</evidence>
<evidence type="ECO:0000259" key="8">
    <source>
        <dbReference type="PROSITE" id="PS50156"/>
    </source>
</evidence>
<proteinExistence type="predicted"/>
<dbReference type="PANTHER" id="PTHR33406">
    <property type="entry name" value="MEMBRANE PROTEIN MJ1562-RELATED"/>
    <property type="match status" value="1"/>
</dbReference>
<comment type="subcellular location">
    <subcellularLocation>
        <location evidence="1">Cell membrane</location>
        <topology evidence="1">Multi-pass membrane protein</topology>
    </subcellularLocation>
</comment>
<name>A0A9J7A0M0_9GAMM</name>
<feature type="transmembrane region" description="Helical" evidence="6">
    <location>
        <begin position="436"/>
        <end position="456"/>
    </location>
</feature>
<dbReference type="InterPro" id="IPR004869">
    <property type="entry name" value="MMPL_dom"/>
</dbReference>
<reference evidence="9" key="1">
    <citation type="journal article" date="2022" name="Mol. Ecol. Resour.">
        <title>The complete and closed genome of the facultative generalist Candidatus Endoriftia persephone from deep-sea hydrothermal vents.</title>
        <authorList>
            <person name="de Oliveira A.L."/>
            <person name="Srivastava A."/>
            <person name="Espada-Hinojosa S."/>
            <person name="Bright M."/>
        </authorList>
    </citation>
    <scope>NUCLEOTIDE SEQUENCE</scope>
    <source>
        <strain evidence="9">Tica-EPR-9o50.N</strain>
    </source>
</reference>
<keyword evidence="2" id="KW-1003">Cell membrane</keyword>
<keyword evidence="10" id="KW-1185">Reference proteome</keyword>
<sequence>MNRIISFAARHPLPVLLIIAALTAVALSRVDELRLNISAEGMLVDNDPARAFYKHTRETFGADGSTEDIHLLAEYHAGTLQGMPRMDGIHVMGRNMGLAVLLTFITTYLGFLSIALNDIQLLRQFGLVASTGLLLNFLITIFLLPVCLRYLGERPVTRSANLSSSPYHRLAGRIFRRVQTNKRKIVILTTIVVIVSVYGAFSLRVNNTPLDYFDSNSNLTQRLNRLQERLVGMETFSIVLDSGIEGTFLKLRYLEEIKKLQDYLAQSEWVDKSLSFADFIALINSVMEEGTSGDLWLPESDANVQEYMLFIRHEQVSGLVSADFSEARILVRHPIGSSWQLKQALREIRAFTEKQIDPGLEVRITGESILTNRAADAMAITQAKSLALMILVIFIIISVLFVNMRTGLVAIVTNLFPIIVLFGVMGYAGIPLNTGTAMVAAIALGICVDHTMHFMVRYQRKTHRHQDEGLALAETIHQESIPIMAASIALAFGFATLATSSFPPVMHFGLLSAMVMLLALLATFIITPILLSSIRLITLWDMLSLRLQSQVIERCELFREIRPWQVKKIVLVSKVQAVNPGDIIVRQGDTGDEMFVLLEGSAEVWQNRRCRSTG</sequence>
<dbReference type="InterPro" id="IPR014710">
    <property type="entry name" value="RmlC-like_jellyroll"/>
</dbReference>
<evidence type="ECO:0000256" key="4">
    <source>
        <dbReference type="ARBA" id="ARBA00022989"/>
    </source>
</evidence>
<dbReference type="Gene3D" id="2.60.120.10">
    <property type="entry name" value="Jelly Rolls"/>
    <property type="match status" value="1"/>
</dbReference>
<protein>
    <submittedName>
        <fullName evidence="9">MMPL family transporter</fullName>
    </submittedName>
</protein>
<dbReference type="KEGG" id="eps:L0Y14_05565"/>
<dbReference type="EMBL" id="CP090569">
    <property type="protein sequence ID" value="USF88699.1"/>
    <property type="molecule type" value="Genomic_DNA"/>
</dbReference>
<dbReference type="PROSITE" id="PS00888">
    <property type="entry name" value="CNMP_BINDING_1"/>
    <property type="match status" value="1"/>
</dbReference>
<dbReference type="InterPro" id="IPR000731">
    <property type="entry name" value="SSD"/>
</dbReference>
<evidence type="ECO:0000256" key="1">
    <source>
        <dbReference type="ARBA" id="ARBA00004651"/>
    </source>
</evidence>
<dbReference type="SUPFAM" id="SSF51206">
    <property type="entry name" value="cAMP-binding domain-like"/>
    <property type="match status" value="1"/>
</dbReference>
<feature type="domain" description="Cyclic nucleotide-binding" evidence="7">
    <location>
        <begin position="557"/>
        <end position="614"/>
    </location>
</feature>
<dbReference type="Gene3D" id="1.20.1640.10">
    <property type="entry name" value="Multidrug efflux transporter AcrB transmembrane domain"/>
    <property type="match status" value="2"/>
</dbReference>
<evidence type="ECO:0000313" key="9">
    <source>
        <dbReference type="EMBL" id="USF88699.1"/>
    </source>
</evidence>
<feature type="transmembrane region" description="Helical" evidence="6">
    <location>
        <begin position="128"/>
        <end position="151"/>
    </location>
</feature>
<organism evidence="9 10">
    <name type="scientific">Candidatus Endoriftia persephonae</name>
    <dbReference type="NCBI Taxonomy" id="393765"/>
    <lineage>
        <taxon>Bacteria</taxon>
        <taxon>Pseudomonadati</taxon>
        <taxon>Pseudomonadota</taxon>
        <taxon>Gammaproteobacteria</taxon>
        <taxon>Chromatiales</taxon>
        <taxon>Sedimenticolaceae</taxon>
        <taxon>Candidatus Endoriftia</taxon>
    </lineage>
</organism>
<dbReference type="InterPro" id="IPR018488">
    <property type="entry name" value="cNMP-bd_CS"/>
</dbReference>
<dbReference type="PANTHER" id="PTHR33406:SF12">
    <property type="entry name" value="BLR2997 PROTEIN"/>
    <property type="match status" value="1"/>
</dbReference>
<feature type="domain" description="SSD" evidence="8">
    <location>
        <begin position="407"/>
        <end position="533"/>
    </location>
</feature>
<dbReference type="InterPro" id="IPR000595">
    <property type="entry name" value="cNMP-bd_dom"/>
</dbReference>